<feature type="domain" description="AB hydrolase-1" evidence="2">
    <location>
        <begin position="39"/>
        <end position="276"/>
    </location>
</feature>
<sequence>METRRGGRVAVSTGACFLPNPDTLTLHNVRRLGGGPTRLLFAHGFGCDQTIWRLVAPLLARDHEVILFDHVGAGDATAPYDARRHGRLDGYAEDVLGICQALGPEQLVYVGHSVSASIGVLAAAKAPAHFAKLVLLNPSPRYIDDGDYVGGFSAEDIEALLGLLQADQDGWAAAMAPAVAGNPDRPELAEEMAGRFCRMDPAVAVGFARTTFTSDNRADLARVPTRTLVLQCRDDSIAPPSVGAFVSAQLPDAVLVTLEVSGHCPHLSAPEETVAAIRSFLADPGQPCLI</sequence>
<dbReference type="Proteomes" id="UP000765160">
    <property type="component" value="Unassembled WGS sequence"/>
</dbReference>
<keyword evidence="3" id="KW-0378">Hydrolase</keyword>
<dbReference type="SUPFAM" id="SSF53474">
    <property type="entry name" value="alpha/beta-Hydrolases"/>
    <property type="match status" value="1"/>
</dbReference>
<organism evidence="3 4">
    <name type="scientific">Falsiroseomonas frigidaquae</name>
    <dbReference type="NCBI Taxonomy" id="487318"/>
    <lineage>
        <taxon>Bacteria</taxon>
        <taxon>Pseudomonadati</taxon>
        <taxon>Pseudomonadota</taxon>
        <taxon>Alphaproteobacteria</taxon>
        <taxon>Acetobacterales</taxon>
        <taxon>Roseomonadaceae</taxon>
        <taxon>Falsiroseomonas</taxon>
    </lineage>
</organism>
<dbReference type="GO" id="GO:0016787">
    <property type="term" value="F:hydrolase activity"/>
    <property type="evidence" value="ECO:0007669"/>
    <property type="project" value="UniProtKB-KW"/>
</dbReference>
<evidence type="ECO:0000313" key="3">
    <source>
        <dbReference type="EMBL" id="NKE46542.1"/>
    </source>
</evidence>
<dbReference type="Pfam" id="PF12697">
    <property type="entry name" value="Abhydrolase_6"/>
    <property type="match status" value="1"/>
</dbReference>
<reference evidence="3 4" key="1">
    <citation type="submission" date="2020-03" db="EMBL/GenBank/DDBJ databases">
        <title>Roseomonas selenitidurans sp. nov. isolated from soil.</title>
        <authorList>
            <person name="Liu H."/>
        </authorList>
    </citation>
    <scope>NUCLEOTIDE SEQUENCE [LARGE SCALE GENOMIC DNA]</scope>
    <source>
        <strain evidence="3 4">JCM 15073</strain>
    </source>
</reference>
<dbReference type="Gene3D" id="3.40.50.1820">
    <property type="entry name" value="alpha/beta hydrolase"/>
    <property type="match status" value="1"/>
</dbReference>
<evidence type="ECO:0000256" key="1">
    <source>
        <dbReference type="ARBA" id="ARBA00008645"/>
    </source>
</evidence>
<proteinExistence type="inferred from homology"/>
<keyword evidence="4" id="KW-1185">Reference proteome</keyword>
<dbReference type="PRINTS" id="PR00111">
    <property type="entry name" value="ABHYDROLASE"/>
</dbReference>
<dbReference type="EMBL" id="JAAVTX010000005">
    <property type="protein sequence ID" value="NKE46542.1"/>
    <property type="molecule type" value="Genomic_DNA"/>
</dbReference>
<name>A0ABX1F2H4_9PROT</name>
<accession>A0ABX1F2H4</accession>
<evidence type="ECO:0000259" key="2">
    <source>
        <dbReference type="Pfam" id="PF12697"/>
    </source>
</evidence>
<comment type="caution">
    <text evidence="3">The sequence shown here is derived from an EMBL/GenBank/DDBJ whole genome shotgun (WGS) entry which is preliminary data.</text>
</comment>
<dbReference type="InterPro" id="IPR029058">
    <property type="entry name" value="AB_hydrolase_fold"/>
</dbReference>
<comment type="similarity">
    <text evidence="1">Belongs to the AB hydrolase superfamily.</text>
</comment>
<dbReference type="InterPro" id="IPR000073">
    <property type="entry name" value="AB_hydrolase_1"/>
</dbReference>
<dbReference type="PANTHER" id="PTHR43039">
    <property type="entry name" value="ESTERASE-RELATED"/>
    <property type="match status" value="1"/>
</dbReference>
<gene>
    <name evidence="3" type="ORF">HB662_17305</name>
</gene>
<evidence type="ECO:0000313" key="4">
    <source>
        <dbReference type="Proteomes" id="UP000765160"/>
    </source>
</evidence>
<protein>
    <submittedName>
        <fullName evidence="3">Alpha/beta hydrolase</fullName>
    </submittedName>
</protein>